<accession>U2YNS6</accession>
<evidence type="ECO:0000256" key="2">
    <source>
        <dbReference type="ARBA" id="ARBA00023125"/>
    </source>
</evidence>
<dbReference type="InterPro" id="IPR018060">
    <property type="entry name" value="HTH_AraC"/>
</dbReference>
<organism evidence="5 6">
    <name type="scientific">Limimaricola cinnabarinus LL-001</name>
    <dbReference type="NCBI Taxonomy" id="1337093"/>
    <lineage>
        <taxon>Bacteria</taxon>
        <taxon>Pseudomonadati</taxon>
        <taxon>Pseudomonadota</taxon>
        <taxon>Alphaproteobacteria</taxon>
        <taxon>Rhodobacterales</taxon>
        <taxon>Paracoccaceae</taxon>
        <taxon>Limimaricola</taxon>
    </lineage>
</organism>
<comment type="caution">
    <text evidence="5">The sequence shown here is derived from an EMBL/GenBank/DDBJ whole genome shotgun (WGS) entry which is preliminary data.</text>
</comment>
<dbReference type="InterPro" id="IPR032687">
    <property type="entry name" value="AraC-type_N"/>
</dbReference>
<name>U2YNS6_9RHOB</name>
<evidence type="ECO:0000256" key="3">
    <source>
        <dbReference type="ARBA" id="ARBA00023163"/>
    </source>
</evidence>
<dbReference type="GO" id="GO:0003700">
    <property type="term" value="F:DNA-binding transcription factor activity"/>
    <property type="evidence" value="ECO:0007669"/>
    <property type="project" value="InterPro"/>
</dbReference>
<evidence type="ECO:0000313" key="6">
    <source>
        <dbReference type="Proteomes" id="UP000016566"/>
    </source>
</evidence>
<dbReference type="SMART" id="SM00342">
    <property type="entry name" value="HTH_ARAC"/>
    <property type="match status" value="1"/>
</dbReference>
<dbReference type="EMBL" id="BATB01000055">
    <property type="protein sequence ID" value="GAD56981.1"/>
    <property type="molecule type" value="Genomic_DNA"/>
</dbReference>
<dbReference type="SUPFAM" id="SSF46689">
    <property type="entry name" value="Homeodomain-like"/>
    <property type="match status" value="2"/>
</dbReference>
<dbReference type="PROSITE" id="PS01124">
    <property type="entry name" value="HTH_ARAC_FAMILY_2"/>
    <property type="match status" value="1"/>
</dbReference>
<dbReference type="Gene3D" id="1.10.10.60">
    <property type="entry name" value="Homeodomain-like"/>
    <property type="match status" value="1"/>
</dbReference>
<keyword evidence="3" id="KW-0804">Transcription</keyword>
<dbReference type="Proteomes" id="UP000016566">
    <property type="component" value="Unassembled WGS sequence"/>
</dbReference>
<dbReference type="AlphaFoldDB" id="U2YNS6"/>
<dbReference type="PANTHER" id="PTHR47894:SF1">
    <property type="entry name" value="HTH-TYPE TRANSCRIPTIONAL REGULATOR VQSM"/>
    <property type="match status" value="1"/>
</dbReference>
<dbReference type="eggNOG" id="COG2207">
    <property type="taxonomic scope" value="Bacteria"/>
</dbReference>
<dbReference type="Pfam" id="PF12833">
    <property type="entry name" value="HTH_18"/>
    <property type="match status" value="1"/>
</dbReference>
<keyword evidence="1" id="KW-0805">Transcription regulation</keyword>
<dbReference type="InterPro" id="IPR009057">
    <property type="entry name" value="Homeodomain-like_sf"/>
</dbReference>
<gene>
    <name evidence="5" type="ORF">MBELCI_3033</name>
</gene>
<sequence length="396" mass="43993">MIHRRVAKAKAERPWRAAIGAVMGRSIGVVPASCLKTICQRRFGDDMTGRIEILTRGDCRMSDQTMAAGFAAAFLDYAVAEGVPRDSLLAASGLTAEDLADQDTRIPVASYQTLIAAGVETTGDTSLLLRHVLETRLETMSIVGQIVHASSSFPHSLDQLNRYSRLMTDVPIPGGRDRFELVRDADAVWLVDHRPCDGSWMATEASFARFISEFRRSAPEHPFERALEVTYAPPPHANRYPQLFRVPVTFHAARNALRINPVWLDAAFDGGKDYVFGIFTRHADALLDELATHDTVRSAVETRMLAELHEGTLSMDRIARDLGMSRQTLYRRLKDEGVTFAQVHDDLRRRMAMDYLSAGKVSVGETAYLLGFSEASAFVRAFRRWTGASPTAWCGD</sequence>
<dbReference type="PANTHER" id="PTHR47894">
    <property type="entry name" value="HTH-TYPE TRANSCRIPTIONAL REGULATOR GADX"/>
    <property type="match status" value="1"/>
</dbReference>
<evidence type="ECO:0000313" key="5">
    <source>
        <dbReference type="EMBL" id="GAD56981.1"/>
    </source>
</evidence>
<dbReference type="STRING" id="1337093.MBELCI_3033"/>
<evidence type="ECO:0000256" key="1">
    <source>
        <dbReference type="ARBA" id="ARBA00023015"/>
    </source>
</evidence>
<dbReference type="Pfam" id="PF12625">
    <property type="entry name" value="Arabinose_bd"/>
    <property type="match status" value="1"/>
</dbReference>
<proteinExistence type="predicted"/>
<keyword evidence="2" id="KW-0238">DNA-binding</keyword>
<protein>
    <submittedName>
        <fullName evidence="5">Transcriptional regulator, AraC family</fullName>
    </submittedName>
</protein>
<dbReference type="GO" id="GO:0000976">
    <property type="term" value="F:transcription cis-regulatory region binding"/>
    <property type="evidence" value="ECO:0007669"/>
    <property type="project" value="TreeGrafter"/>
</dbReference>
<dbReference type="GO" id="GO:0005829">
    <property type="term" value="C:cytosol"/>
    <property type="evidence" value="ECO:0007669"/>
    <property type="project" value="TreeGrafter"/>
</dbReference>
<keyword evidence="6" id="KW-1185">Reference proteome</keyword>
<evidence type="ECO:0000259" key="4">
    <source>
        <dbReference type="PROSITE" id="PS01124"/>
    </source>
</evidence>
<reference evidence="5" key="1">
    <citation type="journal article" date="2013" name="Genome Announc.">
        <title>Draft Genome Sequence of Loktanella cinnabarina LL-001T, Isolated from Deep-Sea Floor Sediment.</title>
        <authorList>
            <person name="Nishi S."/>
            <person name="Tsubouchi T."/>
            <person name="Takaki Y."/>
            <person name="Koyanagi R."/>
            <person name="Satoh N."/>
            <person name="Maruyama T."/>
            <person name="Hatada Y."/>
        </authorList>
    </citation>
    <scope>NUCLEOTIDE SEQUENCE [LARGE SCALE GENOMIC DNA]</scope>
    <source>
        <strain evidence="5">LL-001</strain>
    </source>
</reference>
<feature type="domain" description="HTH araC/xylS-type" evidence="4">
    <location>
        <begin position="298"/>
        <end position="396"/>
    </location>
</feature>